<keyword evidence="3" id="KW-1185">Reference proteome</keyword>
<comment type="caution">
    <text evidence="2">The sequence shown here is derived from an EMBL/GenBank/DDBJ whole genome shotgun (WGS) entry which is preliminary data.</text>
</comment>
<proteinExistence type="predicted"/>
<feature type="region of interest" description="Disordered" evidence="1">
    <location>
        <begin position="1"/>
        <end position="24"/>
    </location>
</feature>
<gene>
    <name evidence="2" type="ORF">DPMN_174895</name>
</gene>
<reference evidence="2" key="1">
    <citation type="journal article" date="2019" name="bioRxiv">
        <title>The Genome of the Zebra Mussel, Dreissena polymorpha: A Resource for Invasive Species Research.</title>
        <authorList>
            <person name="McCartney M.A."/>
            <person name="Auch B."/>
            <person name="Kono T."/>
            <person name="Mallez S."/>
            <person name="Zhang Y."/>
            <person name="Obille A."/>
            <person name="Becker A."/>
            <person name="Abrahante J.E."/>
            <person name="Garbe J."/>
            <person name="Badalamenti J.P."/>
            <person name="Herman A."/>
            <person name="Mangelson H."/>
            <person name="Liachko I."/>
            <person name="Sullivan S."/>
            <person name="Sone E.D."/>
            <person name="Koren S."/>
            <person name="Silverstein K.A.T."/>
            <person name="Beckman K.B."/>
            <person name="Gohl D.M."/>
        </authorList>
    </citation>
    <scope>NUCLEOTIDE SEQUENCE</scope>
    <source>
        <strain evidence="2">Duluth1</strain>
        <tissue evidence="2">Whole animal</tissue>
    </source>
</reference>
<evidence type="ECO:0000313" key="2">
    <source>
        <dbReference type="EMBL" id="KAH3773533.1"/>
    </source>
</evidence>
<reference evidence="2" key="2">
    <citation type="submission" date="2020-11" db="EMBL/GenBank/DDBJ databases">
        <authorList>
            <person name="McCartney M.A."/>
            <person name="Auch B."/>
            <person name="Kono T."/>
            <person name="Mallez S."/>
            <person name="Becker A."/>
            <person name="Gohl D.M."/>
            <person name="Silverstein K.A.T."/>
            <person name="Koren S."/>
            <person name="Bechman K.B."/>
            <person name="Herman A."/>
            <person name="Abrahante J.E."/>
            <person name="Garbe J."/>
        </authorList>
    </citation>
    <scope>NUCLEOTIDE SEQUENCE</scope>
    <source>
        <strain evidence="2">Duluth1</strain>
        <tissue evidence="2">Whole animal</tissue>
    </source>
</reference>
<protein>
    <submittedName>
        <fullName evidence="2">Uncharacterized protein</fullName>
    </submittedName>
</protein>
<evidence type="ECO:0000313" key="3">
    <source>
        <dbReference type="Proteomes" id="UP000828390"/>
    </source>
</evidence>
<evidence type="ECO:0000256" key="1">
    <source>
        <dbReference type="SAM" id="MobiDB-lite"/>
    </source>
</evidence>
<organism evidence="2 3">
    <name type="scientific">Dreissena polymorpha</name>
    <name type="common">Zebra mussel</name>
    <name type="synonym">Mytilus polymorpha</name>
    <dbReference type="NCBI Taxonomy" id="45954"/>
    <lineage>
        <taxon>Eukaryota</taxon>
        <taxon>Metazoa</taxon>
        <taxon>Spiralia</taxon>
        <taxon>Lophotrochozoa</taxon>
        <taxon>Mollusca</taxon>
        <taxon>Bivalvia</taxon>
        <taxon>Autobranchia</taxon>
        <taxon>Heteroconchia</taxon>
        <taxon>Euheterodonta</taxon>
        <taxon>Imparidentia</taxon>
        <taxon>Neoheterodontei</taxon>
        <taxon>Myida</taxon>
        <taxon>Dreissenoidea</taxon>
        <taxon>Dreissenidae</taxon>
        <taxon>Dreissena</taxon>
    </lineage>
</organism>
<sequence length="66" mass="7209">MHKTSLFTNDPRPEADNESPSTLKAEVEGAMRSLNAVKSHGVDNVPSELIKHGGKATTVFFSYEMC</sequence>
<name>A0A9D4E681_DREPO</name>
<dbReference type="AlphaFoldDB" id="A0A9D4E681"/>
<accession>A0A9D4E681</accession>
<dbReference type="EMBL" id="JAIWYP010000009">
    <property type="protein sequence ID" value="KAH3773533.1"/>
    <property type="molecule type" value="Genomic_DNA"/>
</dbReference>
<dbReference type="Proteomes" id="UP000828390">
    <property type="component" value="Unassembled WGS sequence"/>
</dbReference>